<sequence length="207" mass="21054">MVSPPDDGASLAIPPGSRLTSLRPRARPATVLAAGEAARLATQAASLSASAATATEPQAEPAGTRIALNGVGVSRRPAARPGDFSKAVEAAVAAAVRAPERQAAAAAPSEPEAQDEPEPTAAPQIPTRASVAKQATFVNAISLSDTNLIGIYGPANNRHALVRQSNGRFKKIKVGDRVDGGTVAAITATEVRYQKGGRMLALALPRG</sequence>
<feature type="region of interest" description="Disordered" evidence="1">
    <location>
        <begin position="47"/>
        <end position="68"/>
    </location>
</feature>
<keyword evidence="3" id="KW-1185">Reference proteome</keyword>
<dbReference type="AlphaFoldDB" id="C8S491"/>
<evidence type="ECO:0008006" key="4">
    <source>
        <dbReference type="Google" id="ProtNLM"/>
    </source>
</evidence>
<evidence type="ECO:0000313" key="2">
    <source>
        <dbReference type="EMBL" id="EEW24205.1"/>
    </source>
</evidence>
<organism evidence="2 3">
    <name type="scientific">Rhodobacter ferrooxidans</name>
    <dbReference type="NCBI Taxonomy" id="371731"/>
    <lineage>
        <taxon>Bacteria</taxon>
        <taxon>Pseudomonadati</taxon>
        <taxon>Pseudomonadota</taxon>
        <taxon>Alphaproteobacteria</taxon>
        <taxon>Rhodobacterales</taxon>
        <taxon>Rhodobacter group</taxon>
        <taxon>Rhodobacter</taxon>
    </lineage>
</organism>
<dbReference type="OrthoDB" id="7870459at2"/>
<feature type="region of interest" description="Disordered" evidence="1">
    <location>
        <begin position="99"/>
        <end position="123"/>
    </location>
</feature>
<dbReference type="EMBL" id="ACYY01000023">
    <property type="protein sequence ID" value="EEW24205.1"/>
    <property type="molecule type" value="Genomic_DNA"/>
</dbReference>
<feature type="compositionally biased region" description="Low complexity" evidence="1">
    <location>
        <begin position="47"/>
        <end position="62"/>
    </location>
</feature>
<protein>
    <recommendedName>
        <fullName evidence="4">Pilus assembly protein PilP</fullName>
    </recommendedName>
</protein>
<dbReference type="Proteomes" id="UP000010121">
    <property type="component" value="Unassembled WGS sequence"/>
</dbReference>
<dbReference type="STRING" id="371731.Rsw2DRAFT_2825"/>
<dbReference type="RefSeq" id="WP_008032086.1">
    <property type="nucleotide sequence ID" value="NZ_ACYY01000023.1"/>
</dbReference>
<proteinExistence type="predicted"/>
<feature type="compositionally biased region" description="Low complexity" evidence="1">
    <location>
        <begin position="99"/>
        <end position="111"/>
    </location>
</feature>
<gene>
    <name evidence="2" type="ORF">Rsw2DRAFT_2825</name>
</gene>
<feature type="region of interest" description="Disordered" evidence="1">
    <location>
        <begin position="1"/>
        <end position="24"/>
    </location>
</feature>
<accession>C8S491</accession>
<dbReference type="eggNOG" id="ENOG502Z7MY">
    <property type="taxonomic scope" value="Bacteria"/>
</dbReference>
<evidence type="ECO:0000256" key="1">
    <source>
        <dbReference type="SAM" id="MobiDB-lite"/>
    </source>
</evidence>
<reference evidence="2 3" key="1">
    <citation type="submission" date="2009-08" db="EMBL/GenBank/DDBJ databases">
        <title>The draft genome of Rhodobacter sp. SW2.</title>
        <authorList>
            <consortium name="US DOE Joint Genome Institute (JGI-PGF)"/>
            <person name="Lucas S."/>
            <person name="Copeland A."/>
            <person name="Lapidus A."/>
            <person name="Glavina del Rio T."/>
            <person name="Tice H."/>
            <person name="Bruce D."/>
            <person name="Goodwin L."/>
            <person name="Pitluck S."/>
            <person name="Larimer F."/>
            <person name="Land M.L."/>
            <person name="Hauser L."/>
            <person name="Emerson D."/>
        </authorList>
    </citation>
    <scope>NUCLEOTIDE SEQUENCE [LARGE SCALE GENOMIC DNA]</scope>
    <source>
        <strain evidence="2 3">SW2</strain>
    </source>
</reference>
<name>C8S491_9RHOB</name>
<comment type="caution">
    <text evidence="2">The sequence shown here is derived from an EMBL/GenBank/DDBJ whole genome shotgun (WGS) entry which is preliminary data.</text>
</comment>
<evidence type="ECO:0000313" key="3">
    <source>
        <dbReference type="Proteomes" id="UP000010121"/>
    </source>
</evidence>